<gene>
    <name evidence="1" type="ORF">BDD16_000192</name>
</gene>
<dbReference type="RefSeq" id="WP_179632211.1">
    <property type="nucleotide sequence ID" value="NZ_JACCFH010000001.1"/>
</dbReference>
<dbReference type="EMBL" id="JACCFH010000001">
    <property type="protein sequence ID" value="NYG31206.1"/>
    <property type="molecule type" value="Genomic_DNA"/>
</dbReference>
<evidence type="ECO:0000313" key="2">
    <source>
        <dbReference type="Proteomes" id="UP000518288"/>
    </source>
</evidence>
<keyword evidence="2" id="KW-1185">Reference proteome</keyword>
<dbReference type="AlphaFoldDB" id="A0A7Y9QTW3"/>
<proteinExistence type="predicted"/>
<dbReference type="Proteomes" id="UP000518288">
    <property type="component" value="Unassembled WGS sequence"/>
</dbReference>
<evidence type="ECO:0008006" key="3">
    <source>
        <dbReference type="Google" id="ProtNLM"/>
    </source>
</evidence>
<evidence type="ECO:0000313" key="1">
    <source>
        <dbReference type="EMBL" id="NYG31206.1"/>
    </source>
</evidence>
<accession>A0A7Y9QTW3</accession>
<comment type="caution">
    <text evidence="1">The sequence shown here is derived from an EMBL/GenBank/DDBJ whole genome shotgun (WGS) entry which is preliminary data.</text>
</comment>
<sequence>MPDHAPAHPHLLIAHASAASAASLAALKALRLPNLDALLGRLAPQGGTPARPDDDEYTLSAPHERVLAEAHGWSGADGRWPWAAASAADDGLRADDDTSGAPWGLLTPVHWHVGSDQIALVDPAALALTEAESRTLFDLLQPSFDAEGWSLQWGAPLRWYVRHAALADLPSASLDRAIGRNLDLWLSDAPQTRKLRRLQVEAQMLWHEHDVNESREAARLLTVNSFWLSGCGTAQPRRSLGDLDVELRLRAPLLANEWADWVAAWHALDTGPIAALLQRAEAGEPVTLTLCGERLAQTWTPRPQGWWSRLLGRSRPASAVAVLESL</sequence>
<organism evidence="1 2">
    <name type="scientific">Sphaerotilus montanus</name>
    <dbReference type="NCBI Taxonomy" id="522889"/>
    <lineage>
        <taxon>Bacteria</taxon>
        <taxon>Pseudomonadati</taxon>
        <taxon>Pseudomonadota</taxon>
        <taxon>Betaproteobacteria</taxon>
        <taxon>Burkholderiales</taxon>
        <taxon>Sphaerotilaceae</taxon>
        <taxon>Sphaerotilus</taxon>
    </lineage>
</organism>
<protein>
    <recommendedName>
        <fullName evidence="3">Phosphoglycerate mutase</fullName>
    </recommendedName>
</protein>
<name>A0A7Y9QTW3_9BURK</name>
<reference evidence="1 2" key="1">
    <citation type="submission" date="2020-07" db="EMBL/GenBank/DDBJ databases">
        <title>Genomic Encyclopedia of Archaeal and Bacterial Type Strains, Phase II (KMG-II): from individual species to whole genera.</title>
        <authorList>
            <person name="Goeker M."/>
        </authorList>
    </citation>
    <scope>NUCLEOTIDE SEQUENCE [LARGE SCALE GENOMIC DNA]</scope>
    <source>
        <strain evidence="1 2">DSM 21226</strain>
    </source>
</reference>